<comment type="subunit">
    <text evidence="9">Forms a ring-shaped head-to-tail homodimer around DNA.</text>
</comment>
<keyword evidence="4 9" id="KW-0808">Transferase</keyword>
<dbReference type="OrthoDB" id="468978at2"/>
<dbReference type="Pfam" id="PF02767">
    <property type="entry name" value="DNA_pol3_beta_2"/>
    <property type="match status" value="1"/>
</dbReference>
<dbReference type="GO" id="GO:0008408">
    <property type="term" value="F:3'-5' exonuclease activity"/>
    <property type="evidence" value="ECO:0007669"/>
    <property type="project" value="InterPro"/>
</dbReference>
<evidence type="ECO:0000256" key="9">
    <source>
        <dbReference type="PIRNR" id="PIRNR000804"/>
    </source>
</evidence>
<feature type="domain" description="DNA polymerase III beta sliding clamp N-terminal" evidence="10">
    <location>
        <begin position="1"/>
        <end position="118"/>
    </location>
</feature>
<accession>Q83H56</accession>
<protein>
    <recommendedName>
        <fullName evidence="9">Beta sliding clamp</fullName>
    </recommendedName>
</protein>
<comment type="similarity">
    <text evidence="2 9">Belongs to the beta sliding clamp family.</text>
</comment>
<evidence type="ECO:0000256" key="6">
    <source>
        <dbReference type="ARBA" id="ARBA00022705"/>
    </source>
</evidence>
<dbReference type="SUPFAM" id="SSF55979">
    <property type="entry name" value="DNA clamp"/>
    <property type="match status" value="3"/>
</dbReference>
<evidence type="ECO:0000313" key="13">
    <source>
        <dbReference type="EMBL" id="AAO44099.1"/>
    </source>
</evidence>
<keyword evidence="6 9" id="KW-0235">DNA replication</keyword>
<reference evidence="13 14" key="1">
    <citation type="journal article" date="2003" name="Genome Res.">
        <title>Tropheryma whipplei twist: a human pathogenic Actinobacteria with a reduced genome.</title>
        <authorList>
            <person name="Raoult D."/>
            <person name="Ogata H."/>
            <person name="Audic S."/>
            <person name="Robert C."/>
            <person name="Suhre K."/>
            <person name="Drancourt M."/>
            <person name="Claverie J.-M."/>
        </authorList>
    </citation>
    <scope>NUCLEOTIDE SEQUENCE [LARGE SCALE GENOMIC DNA]</scope>
    <source>
        <strain evidence="13 14">Twist</strain>
    </source>
</reference>
<dbReference type="AlphaFoldDB" id="Q83H56"/>
<proteinExistence type="inferred from homology"/>
<dbReference type="InterPro" id="IPR046938">
    <property type="entry name" value="DNA_clamp_sf"/>
</dbReference>
<sequence>MKLIVDRGLLSSSVNFVTRMIPARPPSPILSGMLIEAKNEKVTLSTFNYETSAKVEFSANVIEGGKVLVPGTLISSISQKLPDEPVEISKEDEKISLTCGPVNYILNLMPIAEYPPLPNLENAEQYRIPSEDFVKSVSQVTTSAAKDDISAVITGINLRLSNESIELTGTDRYRVAVKTLNSVSGHPSDSSVIVSSKTLFEVSKTLGNLESEISVFIKNDGENKVIGFESGNKTVTSLLISGNYPPVAKLFTEETGHYAILKTSDFLESTKRVSVVVERDEPIEFSFVKNTVTIKGSGIALASEKVECELFGDEISIMLRPQFLCDGLIACQEDFIKVAFTKPSVKNRPGPVLITPKLSNKEKIDFKYLLQPNLFAK</sequence>
<dbReference type="SMR" id="Q83H56"/>
<evidence type="ECO:0000256" key="5">
    <source>
        <dbReference type="ARBA" id="ARBA00022695"/>
    </source>
</evidence>
<dbReference type="RefSeq" id="WP_011095975.1">
    <property type="nucleotide sequence ID" value="NC_004572.3"/>
</dbReference>
<evidence type="ECO:0000256" key="7">
    <source>
        <dbReference type="ARBA" id="ARBA00022932"/>
    </source>
</evidence>
<evidence type="ECO:0000259" key="10">
    <source>
        <dbReference type="Pfam" id="PF00712"/>
    </source>
</evidence>
<dbReference type="NCBIfam" id="TIGR00663">
    <property type="entry name" value="dnan"/>
    <property type="match status" value="1"/>
</dbReference>
<comment type="subcellular location">
    <subcellularLocation>
        <location evidence="1 9">Cytoplasm</location>
    </subcellularLocation>
</comment>
<dbReference type="Pfam" id="PF02768">
    <property type="entry name" value="DNA_pol3_beta_3"/>
    <property type="match status" value="1"/>
</dbReference>
<dbReference type="STRING" id="203267.TWT_002"/>
<evidence type="ECO:0000259" key="12">
    <source>
        <dbReference type="Pfam" id="PF02768"/>
    </source>
</evidence>
<keyword evidence="7 9" id="KW-0239">DNA-directed DNA polymerase</keyword>
<dbReference type="InterPro" id="IPR022634">
    <property type="entry name" value="DNA_polIII_beta_N"/>
</dbReference>
<dbReference type="PIRSF" id="PIRSF000804">
    <property type="entry name" value="DNA_pol_III_b"/>
    <property type="match status" value="1"/>
</dbReference>
<comment type="function">
    <text evidence="9">Confers DNA tethering and processivity to DNA polymerases and other proteins. Acts as a clamp, forming a ring around DNA (a reaction catalyzed by the clamp-loading complex) which diffuses in an ATP-independent manner freely and bidirectionally along dsDNA. Initially characterized for its ability to contact the catalytic subunit of DNA polymerase III (Pol III), a complex, multichain enzyme responsible for most of the replicative synthesis in bacteria; Pol III exhibits 3'-5' exonuclease proofreading activity. The beta chain is required for initiation of replication as well as for processivity of DNA replication.</text>
</comment>
<dbReference type="GO" id="GO:0005737">
    <property type="term" value="C:cytoplasm"/>
    <property type="evidence" value="ECO:0007669"/>
    <property type="project" value="UniProtKB-SubCell"/>
</dbReference>
<dbReference type="PANTHER" id="PTHR30478">
    <property type="entry name" value="DNA POLYMERASE III SUBUNIT BETA"/>
    <property type="match status" value="1"/>
</dbReference>
<dbReference type="Pfam" id="PF00712">
    <property type="entry name" value="DNA_pol3_beta"/>
    <property type="match status" value="1"/>
</dbReference>
<dbReference type="CDD" id="cd00140">
    <property type="entry name" value="beta_clamp"/>
    <property type="match status" value="1"/>
</dbReference>
<evidence type="ECO:0000256" key="3">
    <source>
        <dbReference type="ARBA" id="ARBA00022490"/>
    </source>
</evidence>
<keyword evidence="5 9" id="KW-0548">Nucleotidyltransferase</keyword>
<dbReference type="Proteomes" id="UP000002200">
    <property type="component" value="Chromosome"/>
</dbReference>
<evidence type="ECO:0000256" key="2">
    <source>
        <dbReference type="ARBA" id="ARBA00010752"/>
    </source>
</evidence>
<feature type="domain" description="DNA polymerase III beta sliding clamp central" evidence="11">
    <location>
        <begin position="128"/>
        <end position="245"/>
    </location>
</feature>
<dbReference type="PANTHER" id="PTHR30478:SF0">
    <property type="entry name" value="BETA SLIDING CLAMP"/>
    <property type="match status" value="1"/>
</dbReference>
<evidence type="ECO:0000256" key="1">
    <source>
        <dbReference type="ARBA" id="ARBA00004496"/>
    </source>
</evidence>
<dbReference type="HOGENOM" id="CLU_038149_1_1_11"/>
<dbReference type="KEGG" id="twh:TWT_002"/>
<dbReference type="SMART" id="SM00480">
    <property type="entry name" value="POL3Bc"/>
    <property type="match status" value="1"/>
</dbReference>
<dbReference type="GO" id="GO:0003677">
    <property type="term" value="F:DNA binding"/>
    <property type="evidence" value="ECO:0007669"/>
    <property type="project" value="UniProtKB-UniRule"/>
</dbReference>
<keyword evidence="8" id="KW-0238">DNA-binding</keyword>
<feature type="domain" description="DNA polymerase III beta sliding clamp C-terminal" evidence="12">
    <location>
        <begin position="250"/>
        <end position="344"/>
    </location>
</feature>
<name>Q83H56_TROWT</name>
<dbReference type="GO" id="GO:0009360">
    <property type="term" value="C:DNA polymerase III complex"/>
    <property type="evidence" value="ECO:0007669"/>
    <property type="project" value="InterPro"/>
</dbReference>
<evidence type="ECO:0000259" key="11">
    <source>
        <dbReference type="Pfam" id="PF02767"/>
    </source>
</evidence>
<dbReference type="Gene3D" id="3.10.150.10">
    <property type="entry name" value="DNA Polymerase III, subunit A, domain 2"/>
    <property type="match status" value="3"/>
</dbReference>
<dbReference type="InterPro" id="IPR022635">
    <property type="entry name" value="DNA_polIII_beta_C"/>
</dbReference>
<dbReference type="GO" id="GO:0003887">
    <property type="term" value="F:DNA-directed DNA polymerase activity"/>
    <property type="evidence" value="ECO:0007669"/>
    <property type="project" value="UniProtKB-UniRule"/>
</dbReference>
<gene>
    <name evidence="13" type="primary">dnaN</name>
    <name evidence="13" type="ordered locus">TWT_002</name>
</gene>
<dbReference type="InterPro" id="IPR001001">
    <property type="entry name" value="DNA_polIII_beta"/>
</dbReference>
<dbReference type="GO" id="GO:0006271">
    <property type="term" value="P:DNA strand elongation involved in DNA replication"/>
    <property type="evidence" value="ECO:0007669"/>
    <property type="project" value="TreeGrafter"/>
</dbReference>
<keyword evidence="3 9" id="KW-0963">Cytoplasm</keyword>
<dbReference type="InterPro" id="IPR022637">
    <property type="entry name" value="DNA_polIII_beta_cen"/>
</dbReference>
<dbReference type="EMBL" id="AE014184">
    <property type="protein sequence ID" value="AAO44099.1"/>
    <property type="molecule type" value="Genomic_DNA"/>
</dbReference>
<evidence type="ECO:0000256" key="8">
    <source>
        <dbReference type="ARBA" id="ARBA00023125"/>
    </source>
</evidence>
<evidence type="ECO:0000313" key="14">
    <source>
        <dbReference type="Proteomes" id="UP000002200"/>
    </source>
</evidence>
<dbReference type="eggNOG" id="COG0592">
    <property type="taxonomic scope" value="Bacteria"/>
</dbReference>
<evidence type="ECO:0000256" key="4">
    <source>
        <dbReference type="ARBA" id="ARBA00022679"/>
    </source>
</evidence>
<keyword evidence="14" id="KW-1185">Reference proteome</keyword>
<organism evidence="13 14">
    <name type="scientific">Tropheryma whipplei (strain Twist)</name>
    <name type="common">Whipple's bacillus</name>
    <dbReference type="NCBI Taxonomy" id="203267"/>
    <lineage>
        <taxon>Bacteria</taxon>
        <taxon>Bacillati</taxon>
        <taxon>Actinomycetota</taxon>
        <taxon>Actinomycetes</taxon>
        <taxon>Micrococcales</taxon>
        <taxon>Tropherymataceae</taxon>
        <taxon>Tropheryma</taxon>
    </lineage>
</organism>
<dbReference type="GeneID" id="67387780"/>